<protein>
    <recommendedName>
        <fullName evidence="2">DUF7847 domain-containing protein</fullName>
    </recommendedName>
</protein>
<name>A0A370GBB4_9COXI</name>
<dbReference type="InterPro" id="IPR057169">
    <property type="entry name" value="DUF7847"/>
</dbReference>
<reference evidence="3 4" key="1">
    <citation type="submission" date="2018-07" db="EMBL/GenBank/DDBJ databases">
        <title>Genomic Encyclopedia of Type Strains, Phase IV (KMG-IV): sequencing the most valuable type-strain genomes for metagenomic binning, comparative biology and taxonomic classification.</title>
        <authorList>
            <person name="Goeker M."/>
        </authorList>
    </citation>
    <scope>NUCLEOTIDE SEQUENCE [LARGE SCALE GENOMIC DNA]</scope>
    <source>
        <strain evidence="3 4">DSM 16500</strain>
    </source>
</reference>
<feature type="transmembrane region" description="Helical" evidence="1">
    <location>
        <begin position="190"/>
        <end position="209"/>
    </location>
</feature>
<dbReference type="EMBL" id="QQAX01000022">
    <property type="protein sequence ID" value="RDI40997.1"/>
    <property type="molecule type" value="Genomic_DNA"/>
</dbReference>
<dbReference type="PANTHER" id="PTHR40076:SF1">
    <property type="entry name" value="MEMBRANE PROTEIN"/>
    <property type="match status" value="1"/>
</dbReference>
<organism evidence="3 4">
    <name type="scientific">Aquicella lusitana</name>
    <dbReference type="NCBI Taxonomy" id="254246"/>
    <lineage>
        <taxon>Bacteria</taxon>
        <taxon>Pseudomonadati</taxon>
        <taxon>Pseudomonadota</taxon>
        <taxon>Gammaproteobacteria</taxon>
        <taxon>Legionellales</taxon>
        <taxon>Coxiellaceae</taxon>
        <taxon>Aquicella</taxon>
    </lineage>
</organism>
<keyword evidence="1" id="KW-0472">Membrane</keyword>
<accession>A0A370GBB4</accession>
<dbReference type="AlphaFoldDB" id="A0A370GBB4"/>
<dbReference type="PANTHER" id="PTHR40076">
    <property type="entry name" value="MEMBRANE PROTEIN-RELATED"/>
    <property type="match status" value="1"/>
</dbReference>
<dbReference type="InterPro" id="IPR010380">
    <property type="entry name" value="DUF975"/>
</dbReference>
<keyword evidence="4" id="KW-1185">Reference proteome</keyword>
<dbReference type="Pfam" id="PF25231">
    <property type="entry name" value="DUF7847"/>
    <property type="match status" value="1"/>
</dbReference>
<keyword evidence="1" id="KW-0812">Transmembrane</keyword>
<feature type="transmembrane region" description="Helical" evidence="1">
    <location>
        <begin position="29"/>
        <end position="49"/>
    </location>
</feature>
<gene>
    <name evidence="3" type="ORF">C8D86_12241</name>
</gene>
<proteinExistence type="predicted"/>
<feature type="transmembrane region" description="Helical" evidence="1">
    <location>
        <begin position="55"/>
        <end position="80"/>
    </location>
</feature>
<dbReference type="Proteomes" id="UP000254720">
    <property type="component" value="Unassembled WGS sequence"/>
</dbReference>
<feature type="transmembrane region" description="Helical" evidence="1">
    <location>
        <begin position="215"/>
        <end position="235"/>
    </location>
</feature>
<evidence type="ECO:0000259" key="2">
    <source>
        <dbReference type="Pfam" id="PF25231"/>
    </source>
</evidence>
<sequence length="239" mass="27105">MEENIYRLPVGDTLSAAWLKVKGAKGTMWAGLLIVFVAMFAFGMLESAVENMNFVVGNIILLIGQFILFFLQVGLLYLGIKRAQDMPITYDQMFMVFKSDLFFKIIGLYILQFLIYLPLILLGFLALNIYGLQLAGAMSFWLALVIYLCSVVGFIYLYCRLLISTGIVLDKKTNPWEAIKQSFRATRANVLRLVGISLILLIIFFISILPLGIGLIWSLPLLYIAYGMIYHRLFINIGR</sequence>
<dbReference type="OrthoDB" id="5516623at2"/>
<dbReference type="RefSeq" id="WP_114835067.1">
    <property type="nucleotide sequence ID" value="NZ_LR699114.1"/>
</dbReference>
<evidence type="ECO:0000256" key="1">
    <source>
        <dbReference type="SAM" id="Phobius"/>
    </source>
</evidence>
<evidence type="ECO:0000313" key="4">
    <source>
        <dbReference type="Proteomes" id="UP000254720"/>
    </source>
</evidence>
<comment type="caution">
    <text evidence="3">The sequence shown here is derived from an EMBL/GenBank/DDBJ whole genome shotgun (WGS) entry which is preliminary data.</text>
</comment>
<feature type="transmembrane region" description="Helical" evidence="1">
    <location>
        <begin position="139"/>
        <end position="169"/>
    </location>
</feature>
<keyword evidence="1" id="KW-1133">Transmembrane helix</keyword>
<feature type="transmembrane region" description="Helical" evidence="1">
    <location>
        <begin position="101"/>
        <end position="127"/>
    </location>
</feature>
<feature type="domain" description="DUF7847" evidence="2">
    <location>
        <begin position="111"/>
        <end position="212"/>
    </location>
</feature>
<evidence type="ECO:0000313" key="3">
    <source>
        <dbReference type="EMBL" id="RDI40997.1"/>
    </source>
</evidence>